<evidence type="ECO:0000313" key="2">
    <source>
        <dbReference type="EMBL" id="POH37692.1"/>
    </source>
</evidence>
<dbReference type="EMBL" id="PPWZ01000010">
    <property type="protein sequence ID" value="POH37692.1"/>
    <property type="molecule type" value="Genomic_DNA"/>
</dbReference>
<organism evidence="2">
    <name type="scientific">Companilactobacillus formosensis</name>
    <dbReference type="NCBI Taxonomy" id="1617889"/>
    <lineage>
        <taxon>Bacteria</taxon>
        <taxon>Bacillati</taxon>
        <taxon>Bacillota</taxon>
        <taxon>Bacilli</taxon>
        <taxon>Lactobacillales</taxon>
        <taxon>Lactobacillaceae</taxon>
        <taxon>Companilactobacillus</taxon>
    </lineage>
</organism>
<comment type="caution">
    <text evidence="2">The sequence shown here is derived from an EMBL/GenBank/DDBJ whole genome shotgun (WGS) entry which is preliminary data.</text>
</comment>
<gene>
    <name evidence="2" type="ORF">C2R26_01715</name>
</gene>
<feature type="transmembrane region" description="Helical" evidence="1">
    <location>
        <begin position="172"/>
        <end position="196"/>
    </location>
</feature>
<feature type="transmembrane region" description="Helical" evidence="1">
    <location>
        <begin position="74"/>
        <end position="94"/>
    </location>
</feature>
<accession>A0A2P4R8V2</accession>
<dbReference type="AlphaFoldDB" id="A0A2P4R8V2"/>
<feature type="transmembrane region" description="Helical" evidence="1">
    <location>
        <begin position="114"/>
        <end position="134"/>
    </location>
</feature>
<dbReference type="PANTHER" id="PTHR40448:SF1">
    <property type="entry name" value="TWO-COMPONENT SENSOR HISTIDINE KINASE"/>
    <property type="match status" value="1"/>
</dbReference>
<feature type="transmembrane region" description="Helical" evidence="1">
    <location>
        <begin position="5"/>
        <end position="23"/>
    </location>
</feature>
<keyword evidence="1" id="KW-0812">Transmembrane</keyword>
<evidence type="ECO:0000256" key="1">
    <source>
        <dbReference type="SAM" id="Phobius"/>
    </source>
</evidence>
<dbReference type="GO" id="GO:0042802">
    <property type="term" value="F:identical protein binding"/>
    <property type="evidence" value="ECO:0007669"/>
    <property type="project" value="TreeGrafter"/>
</dbReference>
<dbReference type="InterPro" id="IPR036890">
    <property type="entry name" value="HATPase_C_sf"/>
</dbReference>
<proteinExistence type="predicted"/>
<keyword evidence="1" id="KW-1133">Transmembrane helix</keyword>
<dbReference type="Gene3D" id="3.30.565.10">
    <property type="entry name" value="Histidine kinase-like ATPase, C-terminal domain"/>
    <property type="match status" value="1"/>
</dbReference>
<feature type="transmembrane region" description="Helical" evidence="1">
    <location>
        <begin position="35"/>
        <end position="67"/>
    </location>
</feature>
<name>A0A2P4R8V2_9LACO</name>
<sequence>MGPHLLRIFLAWIIFYYIFNLIYHSDLSPKYRIGIYSFLTVISVVINILLAGYGFIFIALAIYFCLWPKRSNNYYLINIILLNFLVKFFAIIIPSPVLMHFYPHPNTTTYEMNWIIVLVEFIFSVAFVYFYNFFKLNNFFQSRRTAMTSILLAYIYIIFYMFLLFMQHFQAYAPLIIGIFFLILLQCLFIIIIFSVTRRRQKKVFQDQFSEEQVKNLKLYTDQLEHDQLKLRHFKHDYKNLLFSLKTVADDKDYQAMISALDKLENYSDDYLNNLSMDLYKDLNNVKNPYLKSLFISKLNKINHYHIRSFFNCSEKLDSVPINIFDLVKLLNQAIDNAILFTKRQEAGKIQLAITKEDRQLAFLINNTVANLPTTEREQDYLDLLNIKNLKKKYPNLFIQYSKNDKWFRFHITLITQGDKK</sequence>
<feature type="transmembrane region" description="Helical" evidence="1">
    <location>
        <begin position="146"/>
        <end position="166"/>
    </location>
</feature>
<keyword evidence="1" id="KW-0472">Membrane</keyword>
<protein>
    <submittedName>
        <fullName evidence="2">GHKL domain-containing protein</fullName>
    </submittedName>
</protein>
<dbReference type="PANTHER" id="PTHR40448">
    <property type="entry name" value="TWO-COMPONENT SENSOR HISTIDINE KINASE"/>
    <property type="match status" value="1"/>
</dbReference>
<reference evidence="2" key="1">
    <citation type="submission" date="2018-01" db="EMBL/GenBank/DDBJ databases">
        <title>Genome sequnecing of Lactobacillus formosensis KACC 18721.</title>
        <authorList>
            <person name="Kim S.-J."/>
            <person name="Heo J."/>
        </authorList>
    </citation>
    <scope>NUCLEOTIDE SEQUENCE</scope>
    <source>
        <strain evidence="2">KACC 18721</strain>
    </source>
</reference>